<comment type="caution">
    <text evidence="2">The sequence shown here is derived from an EMBL/GenBank/DDBJ whole genome shotgun (WGS) entry which is preliminary data.</text>
</comment>
<evidence type="ECO:0000313" key="3">
    <source>
        <dbReference type="Proteomes" id="UP001165205"/>
    </source>
</evidence>
<proteinExistence type="predicted"/>
<reference evidence="2" key="1">
    <citation type="submission" date="2023-04" db="EMBL/GenBank/DDBJ databases">
        <title>Aspergillus oryzae NBRC 4228.</title>
        <authorList>
            <person name="Ichikawa N."/>
            <person name="Sato H."/>
            <person name="Tonouchi N."/>
        </authorList>
    </citation>
    <scope>NUCLEOTIDE SEQUENCE</scope>
    <source>
        <strain evidence="2">NBRC 4228</strain>
    </source>
</reference>
<evidence type="ECO:0000256" key="1">
    <source>
        <dbReference type="SAM" id="MobiDB-lite"/>
    </source>
</evidence>
<organism evidence="2 3">
    <name type="scientific">Aspergillus oryzae</name>
    <name type="common">Yellow koji mold</name>
    <dbReference type="NCBI Taxonomy" id="5062"/>
    <lineage>
        <taxon>Eukaryota</taxon>
        <taxon>Fungi</taxon>
        <taxon>Dikarya</taxon>
        <taxon>Ascomycota</taxon>
        <taxon>Pezizomycotina</taxon>
        <taxon>Eurotiomycetes</taxon>
        <taxon>Eurotiomycetidae</taxon>
        <taxon>Eurotiales</taxon>
        <taxon>Aspergillaceae</taxon>
        <taxon>Aspergillus</taxon>
        <taxon>Aspergillus subgen. Circumdati</taxon>
    </lineage>
</organism>
<dbReference type="AlphaFoldDB" id="A0AAN4YXM6"/>
<dbReference type="Proteomes" id="UP001165205">
    <property type="component" value="Unassembled WGS sequence"/>
</dbReference>
<sequence>MKEVRIFRQEKKRRKFNVEYVDLELVLWSLASKDTTLPSIPRRQIVVQPTQLARTPLSTHLARTPSTVVDMARMPGLARSPNFPGKDGGGDGGSLRRGGRSSDD</sequence>
<dbReference type="EMBL" id="BSYA01000382">
    <property type="protein sequence ID" value="GMG39000.1"/>
    <property type="molecule type" value="Genomic_DNA"/>
</dbReference>
<gene>
    <name evidence="2" type="ORF">Aory04_001355900</name>
</gene>
<feature type="region of interest" description="Disordered" evidence="1">
    <location>
        <begin position="75"/>
        <end position="104"/>
    </location>
</feature>
<accession>A0AAN4YXM6</accession>
<feature type="compositionally biased region" description="Gly residues" evidence="1">
    <location>
        <begin position="86"/>
        <end position="96"/>
    </location>
</feature>
<name>A0AAN4YXM6_ASPOZ</name>
<protein>
    <submittedName>
        <fullName evidence="2">Unnamed protein product</fullName>
    </submittedName>
</protein>
<evidence type="ECO:0000313" key="2">
    <source>
        <dbReference type="EMBL" id="GMG39000.1"/>
    </source>
</evidence>